<name>A0A8H5HGS2_9AGAR</name>
<evidence type="ECO:0000256" key="2">
    <source>
        <dbReference type="SAM" id="Phobius"/>
    </source>
</evidence>
<dbReference type="AlphaFoldDB" id="A0A8H5HGS2"/>
<evidence type="ECO:0000313" key="4">
    <source>
        <dbReference type="EMBL" id="KAF5382998.1"/>
    </source>
</evidence>
<keyword evidence="2" id="KW-1133">Transmembrane helix</keyword>
<dbReference type="EMBL" id="JAACJP010000007">
    <property type="protein sequence ID" value="KAF5382998.1"/>
    <property type="molecule type" value="Genomic_DNA"/>
</dbReference>
<feature type="transmembrane region" description="Helical" evidence="2">
    <location>
        <begin position="59"/>
        <end position="79"/>
    </location>
</feature>
<keyword evidence="2" id="KW-0472">Membrane</keyword>
<organism evidence="4 5">
    <name type="scientific">Tricholomella constricta</name>
    <dbReference type="NCBI Taxonomy" id="117010"/>
    <lineage>
        <taxon>Eukaryota</taxon>
        <taxon>Fungi</taxon>
        <taxon>Dikarya</taxon>
        <taxon>Basidiomycota</taxon>
        <taxon>Agaricomycotina</taxon>
        <taxon>Agaricomycetes</taxon>
        <taxon>Agaricomycetidae</taxon>
        <taxon>Agaricales</taxon>
        <taxon>Tricholomatineae</taxon>
        <taxon>Lyophyllaceae</taxon>
        <taxon>Tricholomella</taxon>
    </lineage>
</organism>
<keyword evidence="5" id="KW-1185">Reference proteome</keyword>
<evidence type="ECO:0000256" key="1">
    <source>
        <dbReference type="SAM" id="MobiDB-lite"/>
    </source>
</evidence>
<keyword evidence="2" id="KW-0812">Transmembrane</keyword>
<proteinExistence type="predicted"/>
<protein>
    <submittedName>
        <fullName evidence="4">Uncharacterized protein</fullName>
    </submittedName>
</protein>
<gene>
    <name evidence="4" type="ORF">D9615_004848</name>
</gene>
<evidence type="ECO:0000256" key="3">
    <source>
        <dbReference type="SAM" id="SignalP"/>
    </source>
</evidence>
<dbReference type="OrthoDB" id="3229610at2759"/>
<accession>A0A8H5HGS2</accession>
<feature type="region of interest" description="Disordered" evidence="1">
    <location>
        <begin position="165"/>
        <end position="196"/>
    </location>
</feature>
<feature type="signal peptide" evidence="3">
    <location>
        <begin position="1"/>
        <end position="23"/>
    </location>
</feature>
<keyword evidence="3" id="KW-0732">Signal</keyword>
<reference evidence="4 5" key="1">
    <citation type="journal article" date="2020" name="ISME J.">
        <title>Uncovering the hidden diversity of litter-decomposition mechanisms in mushroom-forming fungi.</title>
        <authorList>
            <person name="Floudas D."/>
            <person name="Bentzer J."/>
            <person name="Ahren D."/>
            <person name="Johansson T."/>
            <person name="Persson P."/>
            <person name="Tunlid A."/>
        </authorList>
    </citation>
    <scope>NUCLEOTIDE SEQUENCE [LARGE SCALE GENOMIC DNA]</scope>
    <source>
        <strain evidence="4 5">CBS 661.87</strain>
    </source>
</reference>
<sequence>MLRAIFSTSILTTAISALHSVYAMGNNKLLEGFTAHLEVDLFFIFDEPLKRTHLRTFCIFQSAVTLMVCNLLFLVTFVYRRIRNGRDLDDELSEYLSTAPPRGDRRHATRISFTAISSRSQHTFLSTLRRGSSVFLEAAPSANAPDNDASLESSLSSGYASAESSVEKAHRYPSIPPITTRPGGPHELSDAVPRYV</sequence>
<evidence type="ECO:0000313" key="5">
    <source>
        <dbReference type="Proteomes" id="UP000565441"/>
    </source>
</evidence>
<dbReference type="Proteomes" id="UP000565441">
    <property type="component" value="Unassembled WGS sequence"/>
</dbReference>
<comment type="caution">
    <text evidence="4">The sequence shown here is derived from an EMBL/GenBank/DDBJ whole genome shotgun (WGS) entry which is preliminary data.</text>
</comment>
<feature type="chain" id="PRO_5034604135" evidence="3">
    <location>
        <begin position="24"/>
        <end position="196"/>
    </location>
</feature>